<evidence type="ECO:0008006" key="10">
    <source>
        <dbReference type="Google" id="ProtNLM"/>
    </source>
</evidence>
<accession>A0AAV6LB74</accession>
<dbReference type="InterPro" id="IPR043502">
    <property type="entry name" value="DNA/RNA_pol_sf"/>
</dbReference>
<comment type="caution">
    <text evidence="8">The sequence shown here is derived from an EMBL/GenBank/DDBJ whole genome shotgun (WGS) entry which is preliminary data.</text>
</comment>
<dbReference type="Pfam" id="PF00078">
    <property type="entry name" value="RVT_1"/>
    <property type="match status" value="1"/>
</dbReference>
<evidence type="ECO:0000256" key="1">
    <source>
        <dbReference type="ARBA" id="ARBA00022679"/>
    </source>
</evidence>
<evidence type="ECO:0000313" key="9">
    <source>
        <dbReference type="Proteomes" id="UP000823749"/>
    </source>
</evidence>
<keyword evidence="5" id="KW-0511">Multifunctional enzyme</keyword>
<dbReference type="InterPro" id="IPR000477">
    <property type="entry name" value="RT_dom"/>
</dbReference>
<keyword evidence="2" id="KW-0548">Nucleotidyltransferase</keyword>
<keyword evidence="4" id="KW-0255">Endonuclease</keyword>
<evidence type="ECO:0000259" key="7">
    <source>
        <dbReference type="Pfam" id="PF17919"/>
    </source>
</evidence>
<keyword evidence="4" id="KW-0378">Hydrolase</keyword>
<dbReference type="Pfam" id="PF17919">
    <property type="entry name" value="RT_RNaseH_2"/>
    <property type="match status" value="1"/>
</dbReference>
<keyword evidence="1" id="KW-0808">Transferase</keyword>
<evidence type="ECO:0000313" key="8">
    <source>
        <dbReference type="EMBL" id="KAG5561960.1"/>
    </source>
</evidence>
<dbReference type="AlphaFoldDB" id="A0AAV6LB74"/>
<evidence type="ECO:0000256" key="5">
    <source>
        <dbReference type="ARBA" id="ARBA00023268"/>
    </source>
</evidence>
<reference evidence="8" key="1">
    <citation type="submission" date="2020-08" db="EMBL/GenBank/DDBJ databases">
        <title>Plant Genome Project.</title>
        <authorList>
            <person name="Zhang R.-G."/>
        </authorList>
    </citation>
    <scope>NUCLEOTIDE SEQUENCE</scope>
    <source>
        <strain evidence="8">WSP0</strain>
        <tissue evidence="8">Leaf</tissue>
    </source>
</reference>
<dbReference type="InterPro" id="IPR021109">
    <property type="entry name" value="Peptidase_aspartic_dom_sf"/>
</dbReference>
<keyword evidence="3" id="KW-0540">Nuclease</keyword>
<dbReference type="GO" id="GO:0016779">
    <property type="term" value="F:nucleotidyltransferase activity"/>
    <property type="evidence" value="ECO:0007669"/>
    <property type="project" value="UniProtKB-KW"/>
</dbReference>
<sequence length="772" mass="87300">MDRWIDRNKSPDAGIQPRARVLDGVVQCIHDPMDPSRADRLHKELCHPSHEVMVVQHSLKQKMETRHTWEITFTEQDLERLSLPHNDALVLSIPFLRKMVRRVLVDQGSSAEILYYSAFQALGLSKDRLSPVDAPLVGFSGIPIYPLGKIMLPVYAGSVQLDVEFIVVNSPSAYNAILGRNWLHGMRAVASTLHQCVRFIGESGRHETIRGDQMVSKKCFVNSIRRSKEVQWIEVPDSPEGSKPGEAMREELHGPEEVGRLASDRAMEDLVQVPINEDETHFFLIGSELDETERDQLIQFLKGNIEVFAWTPYEMPGMNPDVIRHSLNVDPGRKPVIQKPRRSSAMHADAGAIREVHYPTWLANPVVVKKKNGKWRVCINFTNLNDACPKDCFPCPWINQLVDATAGYARLSFMDAYCGYHQIAMNEDDQEKTAFITSNGTYCYLVMPFGLKNAGATFQRMIALLFKGLLGRVMEAYIDDMVAKSKDAADHLVHLGEIFDVLKRFGLKLNAEKCAFGVGSRKFLGHLVTHRGIEADPSQIKAIQELRALTTVREVQRLASMAAALNRFISKSSDICLPFFQSIKGNSRRSFQWTAECDRALSELKVCLSQAPLLVVPKEEEELYLYLAVSEHAISAVLVRQPIIEEGKDQQPIYYISKTLLPTETRYLPIEKLALVLVSAKRKLLPYFQSFTIVVITEYPLKTVLRKADLSNRLCKWSLELANFDIRYQPRTAIKGQVLADFVASSPPGWPRERAMSRFRSAIQPYRPLSLG</sequence>
<dbReference type="InterPro" id="IPR041577">
    <property type="entry name" value="RT_RNaseH_2"/>
</dbReference>
<evidence type="ECO:0000256" key="2">
    <source>
        <dbReference type="ARBA" id="ARBA00022695"/>
    </source>
</evidence>
<dbReference type="CDD" id="cd01647">
    <property type="entry name" value="RT_LTR"/>
    <property type="match status" value="1"/>
</dbReference>
<dbReference type="Gene3D" id="2.40.70.10">
    <property type="entry name" value="Acid Proteases"/>
    <property type="match status" value="1"/>
</dbReference>
<organism evidence="8 9">
    <name type="scientific">Rhododendron griersonianum</name>
    <dbReference type="NCBI Taxonomy" id="479676"/>
    <lineage>
        <taxon>Eukaryota</taxon>
        <taxon>Viridiplantae</taxon>
        <taxon>Streptophyta</taxon>
        <taxon>Embryophyta</taxon>
        <taxon>Tracheophyta</taxon>
        <taxon>Spermatophyta</taxon>
        <taxon>Magnoliopsida</taxon>
        <taxon>eudicotyledons</taxon>
        <taxon>Gunneridae</taxon>
        <taxon>Pentapetalae</taxon>
        <taxon>asterids</taxon>
        <taxon>Ericales</taxon>
        <taxon>Ericaceae</taxon>
        <taxon>Ericoideae</taxon>
        <taxon>Rhodoreae</taxon>
        <taxon>Rhododendron</taxon>
    </lineage>
</organism>
<dbReference type="CDD" id="cd00303">
    <property type="entry name" value="retropepsin_like"/>
    <property type="match status" value="1"/>
</dbReference>
<dbReference type="Proteomes" id="UP000823749">
    <property type="component" value="Chromosome 2"/>
</dbReference>
<dbReference type="PANTHER" id="PTHR37984:SF5">
    <property type="entry name" value="PROTEIN NYNRIN-LIKE"/>
    <property type="match status" value="1"/>
</dbReference>
<dbReference type="EMBL" id="JACTNZ010000002">
    <property type="protein sequence ID" value="KAG5561960.1"/>
    <property type="molecule type" value="Genomic_DNA"/>
</dbReference>
<dbReference type="InterPro" id="IPR050951">
    <property type="entry name" value="Retrovirus_Pol_polyprotein"/>
</dbReference>
<name>A0AAV6LB74_9ERIC</name>
<dbReference type="Gene3D" id="3.30.70.270">
    <property type="match status" value="2"/>
</dbReference>
<keyword evidence="9" id="KW-1185">Reference proteome</keyword>
<dbReference type="Gene3D" id="3.10.10.10">
    <property type="entry name" value="HIV Type 1 Reverse Transcriptase, subunit A, domain 1"/>
    <property type="match status" value="1"/>
</dbReference>
<protein>
    <recommendedName>
        <fullName evidence="10">Reverse transcriptase domain-containing protein</fullName>
    </recommendedName>
</protein>
<evidence type="ECO:0000256" key="4">
    <source>
        <dbReference type="ARBA" id="ARBA00022759"/>
    </source>
</evidence>
<proteinExistence type="predicted"/>
<dbReference type="SUPFAM" id="SSF56672">
    <property type="entry name" value="DNA/RNA polymerases"/>
    <property type="match status" value="1"/>
</dbReference>
<dbReference type="GO" id="GO:0004519">
    <property type="term" value="F:endonuclease activity"/>
    <property type="evidence" value="ECO:0007669"/>
    <property type="project" value="UniProtKB-KW"/>
</dbReference>
<feature type="domain" description="Reverse transcriptase/retrotransposon-derived protein RNase H-like" evidence="7">
    <location>
        <begin position="593"/>
        <end position="693"/>
    </location>
</feature>
<dbReference type="PANTHER" id="PTHR37984">
    <property type="entry name" value="PROTEIN CBG26694"/>
    <property type="match status" value="1"/>
</dbReference>
<gene>
    <name evidence="8" type="ORF">RHGRI_004857</name>
</gene>
<evidence type="ECO:0000259" key="6">
    <source>
        <dbReference type="Pfam" id="PF00078"/>
    </source>
</evidence>
<dbReference type="InterPro" id="IPR043128">
    <property type="entry name" value="Rev_trsase/Diguanyl_cyclase"/>
</dbReference>
<evidence type="ECO:0000256" key="3">
    <source>
        <dbReference type="ARBA" id="ARBA00022722"/>
    </source>
</evidence>
<feature type="domain" description="Reverse transcriptase" evidence="6">
    <location>
        <begin position="368"/>
        <end position="526"/>
    </location>
</feature>